<organism evidence="2 3">
    <name type="scientific">Emericellopsis atlantica</name>
    <dbReference type="NCBI Taxonomy" id="2614577"/>
    <lineage>
        <taxon>Eukaryota</taxon>
        <taxon>Fungi</taxon>
        <taxon>Dikarya</taxon>
        <taxon>Ascomycota</taxon>
        <taxon>Pezizomycotina</taxon>
        <taxon>Sordariomycetes</taxon>
        <taxon>Hypocreomycetidae</taxon>
        <taxon>Hypocreales</taxon>
        <taxon>Bionectriaceae</taxon>
        <taxon>Emericellopsis</taxon>
    </lineage>
</organism>
<feature type="region of interest" description="Disordered" evidence="1">
    <location>
        <begin position="50"/>
        <end position="71"/>
    </location>
</feature>
<evidence type="ECO:0000313" key="2">
    <source>
        <dbReference type="EMBL" id="KAG9256288.1"/>
    </source>
</evidence>
<dbReference type="GeneID" id="70294014"/>
<dbReference type="EMBL" id="MU251248">
    <property type="protein sequence ID" value="KAG9256288.1"/>
    <property type="molecule type" value="Genomic_DNA"/>
</dbReference>
<dbReference type="AlphaFoldDB" id="A0A9P8CR30"/>
<dbReference type="Proteomes" id="UP000887229">
    <property type="component" value="Unassembled WGS sequence"/>
</dbReference>
<sequence length="71" mass="7746">MVMVLAGQSRGGVPAAYLAFAMLFRTGYSRYLAKRSAGGFWCLTRSQRGLREADRGDSATGGDVARLEREE</sequence>
<reference evidence="2" key="1">
    <citation type="journal article" date="2021" name="IMA Fungus">
        <title>Genomic characterization of three marine fungi, including Emericellopsis atlantica sp. nov. with signatures of a generalist lifestyle and marine biomass degradation.</title>
        <authorList>
            <person name="Hagestad O.C."/>
            <person name="Hou L."/>
            <person name="Andersen J.H."/>
            <person name="Hansen E.H."/>
            <person name="Altermark B."/>
            <person name="Li C."/>
            <person name="Kuhnert E."/>
            <person name="Cox R.J."/>
            <person name="Crous P.W."/>
            <person name="Spatafora J.W."/>
            <person name="Lail K."/>
            <person name="Amirebrahimi M."/>
            <person name="Lipzen A."/>
            <person name="Pangilinan J."/>
            <person name="Andreopoulos W."/>
            <person name="Hayes R.D."/>
            <person name="Ng V."/>
            <person name="Grigoriev I.V."/>
            <person name="Jackson S.A."/>
            <person name="Sutton T.D.S."/>
            <person name="Dobson A.D.W."/>
            <person name="Rama T."/>
        </authorList>
    </citation>
    <scope>NUCLEOTIDE SEQUENCE</scope>
    <source>
        <strain evidence="2">TS7</strain>
    </source>
</reference>
<comment type="caution">
    <text evidence="2">The sequence shown here is derived from an EMBL/GenBank/DDBJ whole genome shotgun (WGS) entry which is preliminary data.</text>
</comment>
<accession>A0A9P8CR30</accession>
<evidence type="ECO:0000256" key="1">
    <source>
        <dbReference type="SAM" id="MobiDB-lite"/>
    </source>
</evidence>
<gene>
    <name evidence="2" type="ORF">F5Z01DRAFT_649784</name>
</gene>
<dbReference type="RefSeq" id="XP_046120212.1">
    <property type="nucleotide sequence ID" value="XM_046263111.1"/>
</dbReference>
<name>A0A9P8CR30_9HYPO</name>
<evidence type="ECO:0000313" key="3">
    <source>
        <dbReference type="Proteomes" id="UP000887229"/>
    </source>
</evidence>
<keyword evidence="3" id="KW-1185">Reference proteome</keyword>
<protein>
    <submittedName>
        <fullName evidence="2">Uncharacterized protein</fullName>
    </submittedName>
</protein>
<proteinExistence type="predicted"/>